<evidence type="ECO:0008006" key="2">
    <source>
        <dbReference type="Google" id="ProtNLM"/>
    </source>
</evidence>
<dbReference type="AlphaFoldDB" id="A0A382MJ91"/>
<protein>
    <recommendedName>
        <fullName evidence="2">Cupin 2 conserved barrel domain-containing protein</fullName>
    </recommendedName>
</protein>
<dbReference type="Gene3D" id="2.60.120.10">
    <property type="entry name" value="Jelly Rolls"/>
    <property type="match status" value="1"/>
</dbReference>
<accession>A0A382MJ91</accession>
<dbReference type="SUPFAM" id="SSF51182">
    <property type="entry name" value="RmlC-like cupins"/>
    <property type="match status" value="1"/>
</dbReference>
<dbReference type="InterPro" id="IPR011051">
    <property type="entry name" value="RmlC_Cupin_sf"/>
</dbReference>
<organism evidence="1">
    <name type="scientific">marine metagenome</name>
    <dbReference type="NCBI Taxonomy" id="408172"/>
    <lineage>
        <taxon>unclassified sequences</taxon>
        <taxon>metagenomes</taxon>
        <taxon>ecological metagenomes</taxon>
    </lineage>
</organism>
<evidence type="ECO:0000313" key="1">
    <source>
        <dbReference type="EMBL" id="SVC49063.1"/>
    </source>
</evidence>
<dbReference type="CDD" id="cd06990">
    <property type="entry name" value="cupin_DUF861"/>
    <property type="match status" value="1"/>
</dbReference>
<dbReference type="InterPro" id="IPR014710">
    <property type="entry name" value="RmlC-like_jellyroll"/>
</dbReference>
<dbReference type="EMBL" id="UINC01094108">
    <property type="protein sequence ID" value="SVC49063.1"/>
    <property type="molecule type" value="Genomic_DNA"/>
</dbReference>
<reference evidence="1" key="1">
    <citation type="submission" date="2018-05" db="EMBL/GenBank/DDBJ databases">
        <authorList>
            <person name="Lanie J.A."/>
            <person name="Ng W.-L."/>
            <person name="Kazmierczak K.M."/>
            <person name="Andrzejewski T.M."/>
            <person name="Davidsen T.M."/>
            <person name="Wayne K.J."/>
            <person name="Tettelin H."/>
            <person name="Glass J.I."/>
            <person name="Rusch D."/>
            <person name="Podicherti R."/>
            <person name="Tsui H.-C.T."/>
            <person name="Winkler M.E."/>
        </authorList>
    </citation>
    <scope>NUCLEOTIDE SEQUENCE</scope>
</reference>
<name>A0A382MJ91_9ZZZZ</name>
<sequence>MAGIKGNDFSSPDGIMTFEKTEMKVANLGNVKVARVVIQPGWSWSSCIKPAAGTESCANRHVGVVASGCMVATHDDGTEMKLCEGDAYVIEPGHDGWVEGDEAAILYEFNTEAIEHFAEYSENLDN</sequence>
<proteinExistence type="predicted"/>
<gene>
    <name evidence="1" type="ORF">METZ01_LOCUS301917</name>
</gene>